<dbReference type="EMBL" id="FTOA01000001">
    <property type="protein sequence ID" value="SIS38469.1"/>
    <property type="molecule type" value="Genomic_DNA"/>
</dbReference>
<name>A0A1N7IN26_9PROT</name>
<dbReference type="AlphaFoldDB" id="A0A1N7IN26"/>
<evidence type="ECO:0000313" key="1">
    <source>
        <dbReference type="EMBL" id="SIS38469.1"/>
    </source>
</evidence>
<organism evidence="1 2">
    <name type="scientific">Insolitispirillum peregrinum</name>
    <dbReference type="NCBI Taxonomy" id="80876"/>
    <lineage>
        <taxon>Bacteria</taxon>
        <taxon>Pseudomonadati</taxon>
        <taxon>Pseudomonadota</taxon>
        <taxon>Alphaproteobacteria</taxon>
        <taxon>Rhodospirillales</taxon>
        <taxon>Novispirillaceae</taxon>
        <taxon>Insolitispirillum</taxon>
    </lineage>
</organism>
<protein>
    <recommendedName>
        <fullName evidence="3">Glycosyl transferase family 2</fullName>
    </recommendedName>
</protein>
<evidence type="ECO:0000313" key="2">
    <source>
        <dbReference type="Proteomes" id="UP000185678"/>
    </source>
</evidence>
<sequence>MSTSCIPLITSLSPKGNHDIQRAAVASWLELGLKVVSANTAGEITSLRQLYPDVTFHTVTRTAQAQAKKPVPLIDDLLAVHADSSEPFLFINADIILSPAPETLRAAIASARDGALICGGRLDVDDAIGARAALQAGQHPTGDKVPGYDFFVVPPTLPMQLPRTRLAIGMPFWDYWLPLAAHLSGAPLKELAGDFALHSRHDAVWHGAIYPYFSIFLSAILDQFSAAYGGGSLRERLAEQMLRYEHAMLNERVRAADSTDQEAATLSEFYDRQHDVLVYCMRAAMTPLEL</sequence>
<dbReference type="STRING" id="80876.SAMN05421779_101378"/>
<keyword evidence="2" id="KW-1185">Reference proteome</keyword>
<dbReference type="OrthoDB" id="7739965at2"/>
<dbReference type="RefSeq" id="WP_076398384.1">
    <property type="nucleotide sequence ID" value="NZ_FTOA01000001.1"/>
</dbReference>
<dbReference type="Proteomes" id="UP000185678">
    <property type="component" value="Unassembled WGS sequence"/>
</dbReference>
<proteinExistence type="predicted"/>
<evidence type="ECO:0008006" key="3">
    <source>
        <dbReference type="Google" id="ProtNLM"/>
    </source>
</evidence>
<gene>
    <name evidence="1" type="ORF">SAMN05421779_101378</name>
</gene>
<reference evidence="1 2" key="1">
    <citation type="submission" date="2017-01" db="EMBL/GenBank/DDBJ databases">
        <authorList>
            <person name="Mah S.A."/>
            <person name="Swanson W.J."/>
            <person name="Moy G.W."/>
            <person name="Vacquier V.D."/>
        </authorList>
    </citation>
    <scope>NUCLEOTIDE SEQUENCE [LARGE SCALE GENOMIC DNA]</scope>
    <source>
        <strain evidence="1 2">DSM 11589</strain>
    </source>
</reference>
<accession>A0A1N7IN26</accession>